<evidence type="ECO:0000313" key="2">
    <source>
        <dbReference type="Proteomes" id="UP000000305"/>
    </source>
</evidence>
<dbReference type="EMBL" id="GL732616">
    <property type="protein sequence ID" value="EFX70911.1"/>
    <property type="molecule type" value="Genomic_DNA"/>
</dbReference>
<dbReference type="Proteomes" id="UP000000305">
    <property type="component" value="Unassembled WGS sequence"/>
</dbReference>
<sequence>MSSSKIHVHPSFDYLRAFSSFWNSLQHHMATPKAHDFLSARVLSNPPYSTHG</sequence>
<name>E9HBI4_DAPPU</name>
<dbReference type="HOGENOM" id="CLU_3089380_0_0_1"/>
<protein>
    <submittedName>
        <fullName evidence="1">Uncharacterized protein</fullName>
    </submittedName>
</protein>
<evidence type="ECO:0000313" key="1">
    <source>
        <dbReference type="EMBL" id="EFX70911.1"/>
    </source>
</evidence>
<keyword evidence="2" id="KW-1185">Reference proteome</keyword>
<dbReference type="InParanoid" id="E9HBI4"/>
<accession>E9HBI4</accession>
<proteinExistence type="predicted"/>
<organism evidence="1 2">
    <name type="scientific">Daphnia pulex</name>
    <name type="common">Water flea</name>
    <dbReference type="NCBI Taxonomy" id="6669"/>
    <lineage>
        <taxon>Eukaryota</taxon>
        <taxon>Metazoa</taxon>
        <taxon>Ecdysozoa</taxon>
        <taxon>Arthropoda</taxon>
        <taxon>Crustacea</taxon>
        <taxon>Branchiopoda</taxon>
        <taxon>Diplostraca</taxon>
        <taxon>Cladocera</taxon>
        <taxon>Anomopoda</taxon>
        <taxon>Daphniidae</taxon>
        <taxon>Daphnia</taxon>
    </lineage>
</organism>
<gene>
    <name evidence="1" type="ORF">DAPPUDRAFT_256504</name>
</gene>
<reference evidence="1 2" key="1">
    <citation type="journal article" date="2011" name="Science">
        <title>The ecoresponsive genome of Daphnia pulex.</title>
        <authorList>
            <person name="Colbourne J.K."/>
            <person name="Pfrender M.E."/>
            <person name="Gilbert D."/>
            <person name="Thomas W.K."/>
            <person name="Tucker A."/>
            <person name="Oakley T.H."/>
            <person name="Tokishita S."/>
            <person name="Aerts A."/>
            <person name="Arnold G.J."/>
            <person name="Basu M.K."/>
            <person name="Bauer D.J."/>
            <person name="Caceres C.E."/>
            <person name="Carmel L."/>
            <person name="Casola C."/>
            <person name="Choi J.H."/>
            <person name="Detter J.C."/>
            <person name="Dong Q."/>
            <person name="Dusheyko S."/>
            <person name="Eads B.D."/>
            <person name="Frohlich T."/>
            <person name="Geiler-Samerotte K.A."/>
            <person name="Gerlach D."/>
            <person name="Hatcher P."/>
            <person name="Jogdeo S."/>
            <person name="Krijgsveld J."/>
            <person name="Kriventseva E.V."/>
            <person name="Kultz D."/>
            <person name="Laforsch C."/>
            <person name="Lindquist E."/>
            <person name="Lopez J."/>
            <person name="Manak J.R."/>
            <person name="Muller J."/>
            <person name="Pangilinan J."/>
            <person name="Patwardhan R.P."/>
            <person name="Pitluck S."/>
            <person name="Pritham E.J."/>
            <person name="Rechtsteiner A."/>
            <person name="Rho M."/>
            <person name="Rogozin I.B."/>
            <person name="Sakarya O."/>
            <person name="Salamov A."/>
            <person name="Schaack S."/>
            <person name="Shapiro H."/>
            <person name="Shiga Y."/>
            <person name="Skalitzky C."/>
            <person name="Smith Z."/>
            <person name="Souvorov A."/>
            <person name="Sung W."/>
            <person name="Tang Z."/>
            <person name="Tsuchiya D."/>
            <person name="Tu H."/>
            <person name="Vos H."/>
            <person name="Wang M."/>
            <person name="Wolf Y.I."/>
            <person name="Yamagata H."/>
            <person name="Yamada T."/>
            <person name="Ye Y."/>
            <person name="Shaw J.R."/>
            <person name="Andrews J."/>
            <person name="Crease T.J."/>
            <person name="Tang H."/>
            <person name="Lucas S.M."/>
            <person name="Robertson H.M."/>
            <person name="Bork P."/>
            <person name="Koonin E.V."/>
            <person name="Zdobnov E.M."/>
            <person name="Grigoriev I.V."/>
            <person name="Lynch M."/>
            <person name="Boore J.L."/>
        </authorList>
    </citation>
    <scope>NUCLEOTIDE SEQUENCE [LARGE SCALE GENOMIC DNA]</scope>
</reference>
<dbReference type="KEGG" id="dpx:DAPPUDRAFT_256504"/>
<dbReference type="AlphaFoldDB" id="E9HBI4"/>